<dbReference type="PANTHER" id="PTHR11406">
    <property type="entry name" value="PHOSPHOGLYCERATE KINASE"/>
    <property type="match status" value="1"/>
</dbReference>
<dbReference type="CDD" id="cd00318">
    <property type="entry name" value="Phosphoglycerate_kinase"/>
    <property type="match status" value="1"/>
</dbReference>
<comment type="pathway">
    <text evidence="2 12">Carbohydrate degradation; glycolysis; pyruvate from D-glyceraldehyde 3-phosphate: step 2/5.</text>
</comment>
<organism evidence="16 17">
    <name type="scientific">Edaphobacter modestus</name>
    <dbReference type="NCBI Taxonomy" id="388466"/>
    <lineage>
        <taxon>Bacteria</taxon>
        <taxon>Pseudomonadati</taxon>
        <taxon>Acidobacteriota</taxon>
        <taxon>Terriglobia</taxon>
        <taxon>Terriglobales</taxon>
        <taxon>Acidobacteriaceae</taxon>
        <taxon>Edaphobacter</taxon>
    </lineage>
</organism>
<evidence type="ECO:0000256" key="7">
    <source>
        <dbReference type="ARBA" id="ARBA00022679"/>
    </source>
</evidence>
<evidence type="ECO:0000313" key="16">
    <source>
        <dbReference type="EMBL" id="RZU40278.1"/>
    </source>
</evidence>
<dbReference type="GO" id="GO:0005829">
    <property type="term" value="C:cytosol"/>
    <property type="evidence" value="ECO:0007669"/>
    <property type="project" value="UniProtKB-ARBA"/>
</dbReference>
<dbReference type="EC" id="2.7.2.3" evidence="5 12"/>
<evidence type="ECO:0000256" key="2">
    <source>
        <dbReference type="ARBA" id="ARBA00004838"/>
    </source>
</evidence>
<feature type="binding site" evidence="12 14">
    <location>
        <position position="214"/>
    </location>
    <ligand>
        <name>ATP</name>
        <dbReference type="ChEBI" id="CHEBI:30616"/>
    </ligand>
</feature>
<evidence type="ECO:0000256" key="6">
    <source>
        <dbReference type="ARBA" id="ARBA00016471"/>
    </source>
</evidence>
<feature type="binding site" evidence="12 13">
    <location>
        <begin position="21"/>
        <end position="23"/>
    </location>
    <ligand>
        <name>substrate</name>
    </ligand>
</feature>
<name>A0A4Q7YRY3_9BACT</name>
<dbReference type="EMBL" id="SHKW01000001">
    <property type="protein sequence ID" value="RZU40278.1"/>
    <property type="molecule type" value="Genomic_DNA"/>
</dbReference>
<protein>
    <recommendedName>
        <fullName evidence="6 12">Phosphoglycerate kinase</fullName>
        <ecNumber evidence="5 12">2.7.2.3</ecNumber>
    </recommendedName>
</protein>
<dbReference type="InterPro" id="IPR036043">
    <property type="entry name" value="Phosphoglycerate_kinase_sf"/>
</dbReference>
<reference evidence="16 17" key="1">
    <citation type="submission" date="2019-02" db="EMBL/GenBank/DDBJ databases">
        <title>Genomic Encyclopedia of Archaeal and Bacterial Type Strains, Phase II (KMG-II): from individual species to whole genera.</title>
        <authorList>
            <person name="Goeker M."/>
        </authorList>
    </citation>
    <scope>NUCLEOTIDE SEQUENCE [LARGE SCALE GENOMIC DNA]</scope>
    <source>
        <strain evidence="16 17">DSM 18101</strain>
    </source>
</reference>
<evidence type="ECO:0000256" key="8">
    <source>
        <dbReference type="ARBA" id="ARBA00022741"/>
    </source>
</evidence>
<dbReference type="GO" id="GO:0005524">
    <property type="term" value="F:ATP binding"/>
    <property type="evidence" value="ECO:0007669"/>
    <property type="project" value="UniProtKB-KW"/>
</dbReference>
<evidence type="ECO:0000313" key="17">
    <source>
        <dbReference type="Proteomes" id="UP000292958"/>
    </source>
</evidence>
<keyword evidence="12" id="KW-0963">Cytoplasm</keyword>
<dbReference type="PIRSF" id="PIRSF000724">
    <property type="entry name" value="Pgk"/>
    <property type="match status" value="1"/>
</dbReference>
<feature type="binding site" evidence="12 14">
    <location>
        <position position="306"/>
    </location>
    <ligand>
        <name>ATP</name>
        <dbReference type="ChEBI" id="CHEBI:30616"/>
    </ligand>
</feature>
<feature type="binding site" evidence="13">
    <location>
        <position position="163"/>
    </location>
    <ligand>
        <name>(2R)-3-phosphoglycerate</name>
        <dbReference type="ChEBI" id="CHEBI:58272"/>
    </ligand>
</feature>
<keyword evidence="11 12" id="KW-0324">Glycolysis</keyword>
<keyword evidence="8 12" id="KW-0547">Nucleotide-binding</keyword>
<evidence type="ECO:0000256" key="4">
    <source>
        <dbReference type="ARBA" id="ARBA00011245"/>
    </source>
</evidence>
<gene>
    <name evidence="12" type="primary">pgk</name>
    <name evidence="16" type="ORF">BDD14_1724</name>
</gene>
<feature type="binding site" evidence="13">
    <location>
        <position position="42"/>
    </location>
    <ligand>
        <name>(2R)-3-phosphoglycerate</name>
        <dbReference type="ChEBI" id="CHEBI:58272"/>
    </ligand>
</feature>
<feature type="binding site" evidence="12">
    <location>
        <position position="163"/>
    </location>
    <ligand>
        <name>substrate</name>
    </ligand>
</feature>
<feature type="binding site" evidence="13">
    <location>
        <position position="130"/>
    </location>
    <ligand>
        <name>(2R)-3-phosphoglycerate</name>
        <dbReference type="ChEBI" id="CHEBI:58272"/>
    </ligand>
</feature>
<dbReference type="SUPFAM" id="SSF53748">
    <property type="entry name" value="Phosphoglycerate kinase"/>
    <property type="match status" value="1"/>
</dbReference>
<comment type="subcellular location">
    <subcellularLocation>
        <location evidence="12">Cytoplasm</location>
    </subcellularLocation>
</comment>
<dbReference type="OrthoDB" id="9808460at2"/>
<keyword evidence="7 12" id="KW-0808">Transferase</keyword>
<dbReference type="PRINTS" id="PR00477">
    <property type="entry name" value="PHGLYCKINASE"/>
</dbReference>
<feature type="binding site" evidence="12">
    <location>
        <position position="42"/>
    </location>
    <ligand>
        <name>substrate</name>
    </ligand>
</feature>
<keyword evidence="9 12" id="KW-0418">Kinase</keyword>
<feature type="binding site" evidence="12 14">
    <location>
        <position position="337"/>
    </location>
    <ligand>
        <name>ATP</name>
        <dbReference type="ChEBI" id="CHEBI:30616"/>
    </ligand>
</feature>
<dbReference type="GO" id="GO:0006094">
    <property type="term" value="P:gluconeogenesis"/>
    <property type="evidence" value="ECO:0007669"/>
    <property type="project" value="TreeGrafter"/>
</dbReference>
<feature type="binding site" evidence="12">
    <location>
        <position position="130"/>
    </location>
    <ligand>
        <name>substrate</name>
    </ligand>
</feature>
<dbReference type="Gene3D" id="3.40.50.1260">
    <property type="entry name" value="Phosphoglycerate kinase, N-terminal domain"/>
    <property type="match status" value="2"/>
</dbReference>
<comment type="caution">
    <text evidence="16">The sequence shown here is derived from an EMBL/GenBank/DDBJ whole genome shotgun (WGS) entry which is preliminary data.</text>
</comment>
<dbReference type="HAMAP" id="MF_00145">
    <property type="entry name" value="Phosphoglyc_kinase"/>
    <property type="match status" value="1"/>
</dbReference>
<proteinExistence type="inferred from homology"/>
<evidence type="ECO:0000256" key="13">
    <source>
        <dbReference type="PIRSR" id="PIRSR000724-1"/>
    </source>
</evidence>
<evidence type="ECO:0000256" key="3">
    <source>
        <dbReference type="ARBA" id="ARBA00008982"/>
    </source>
</evidence>
<dbReference type="PANTHER" id="PTHR11406:SF23">
    <property type="entry name" value="PHOSPHOGLYCERATE KINASE 1, CHLOROPLASTIC-RELATED"/>
    <property type="match status" value="1"/>
</dbReference>
<evidence type="ECO:0000256" key="14">
    <source>
        <dbReference type="PIRSR" id="PIRSR000724-2"/>
    </source>
</evidence>
<dbReference type="InterPro" id="IPR015824">
    <property type="entry name" value="Phosphoglycerate_kinase_N"/>
</dbReference>
<dbReference type="AlphaFoldDB" id="A0A4Q7YRY3"/>
<evidence type="ECO:0000256" key="10">
    <source>
        <dbReference type="ARBA" id="ARBA00022840"/>
    </source>
</evidence>
<evidence type="ECO:0000256" key="12">
    <source>
        <dbReference type="HAMAP-Rule" id="MF_00145"/>
    </source>
</evidence>
<dbReference type="PROSITE" id="PS00111">
    <property type="entry name" value="PGLYCERATE_KINASE"/>
    <property type="match status" value="1"/>
</dbReference>
<comment type="catalytic activity">
    <reaction evidence="1 12 15">
        <text>(2R)-3-phosphoglycerate + ATP = (2R)-3-phospho-glyceroyl phosphate + ADP</text>
        <dbReference type="Rhea" id="RHEA:14801"/>
        <dbReference type="ChEBI" id="CHEBI:30616"/>
        <dbReference type="ChEBI" id="CHEBI:57604"/>
        <dbReference type="ChEBI" id="CHEBI:58272"/>
        <dbReference type="ChEBI" id="CHEBI:456216"/>
        <dbReference type="EC" id="2.7.2.3"/>
    </reaction>
</comment>
<dbReference type="Proteomes" id="UP000292958">
    <property type="component" value="Unassembled WGS sequence"/>
</dbReference>
<dbReference type="InterPro" id="IPR015911">
    <property type="entry name" value="Phosphoglycerate_kinase_CS"/>
</dbReference>
<dbReference type="FunFam" id="3.40.50.1260:FF:000006">
    <property type="entry name" value="Phosphoglycerate kinase"/>
    <property type="match status" value="1"/>
</dbReference>
<evidence type="ECO:0000256" key="15">
    <source>
        <dbReference type="RuleBase" id="RU000532"/>
    </source>
</evidence>
<evidence type="ECO:0000256" key="1">
    <source>
        <dbReference type="ARBA" id="ARBA00000642"/>
    </source>
</evidence>
<keyword evidence="17" id="KW-1185">Reference proteome</keyword>
<dbReference type="GO" id="GO:0004618">
    <property type="term" value="F:phosphoglycerate kinase activity"/>
    <property type="evidence" value="ECO:0007669"/>
    <property type="project" value="UniProtKB-UniRule"/>
</dbReference>
<dbReference type="RefSeq" id="WP_130418363.1">
    <property type="nucleotide sequence ID" value="NZ_SHKW01000001.1"/>
</dbReference>
<sequence length="408" mass="43267">MSKLSIRDLDLTNKRVLIRVDFNVPLSVDGSDSAARITDDTRIRETIPTIEYALRRKARVILCSHLGRPKGMVVPSMSLRPVVDRLRELLDHVINDDENVAFSPDCVGEIATELVGNLEPGQPLLLENLRFHAEEEKNDPAFAQQLASLCDIYINDAFGSAHRAHASTEGITHFVPVSAAGLLMEKELAYLSKAVSDPIKPFVAIIGGAKVSDKIDVIDSLLDRATSLIIGGGMAYTFLNAKGQTTGKSLVETDKIDVAKAALDKAAKKGVSLLLPIDHVLADKFAADAKTQTFSGDGPFPADWMGLDIGPASIELFTKEIADAITIVWNGPMGVFEMPAFAKGTNAIAKAVAANRDATSIVGGGDSVAAVQKSGVADKISHISTGGGASLEFLEGKTLPGVAALTDK</sequence>
<dbReference type="UniPathway" id="UPA00109">
    <property type="reaction ID" value="UER00185"/>
</dbReference>
<dbReference type="FunFam" id="3.40.50.1260:FF:000003">
    <property type="entry name" value="Phosphoglycerate kinase"/>
    <property type="match status" value="1"/>
</dbReference>
<feature type="binding site" evidence="12 13">
    <location>
        <begin position="65"/>
        <end position="68"/>
    </location>
    <ligand>
        <name>substrate</name>
    </ligand>
</feature>
<dbReference type="GO" id="GO:0006096">
    <property type="term" value="P:glycolytic process"/>
    <property type="evidence" value="ECO:0007669"/>
    <property type="project" value="UniProtKB-UniRule"/>
</dbReference>
<evidence type="ECO:0000256" key="5">
    <source>
        <dbReference type="ARBA" id="ARBA00013061"/>
    </source>
</evidence>
<comment type="similarity">
    <text evidence="3 12 15">Belongs to the phosphoglycerate kinase family.</text>
</comment>
<dbReference type="InterPro" id="IPR001576">
    <property type="entry name" value="Phosphoglycerate_kinase"/>
</dbReference>
<dbReference type="Pfam" id="PF00162">
    <property type="entry name" value="PGK"/>
    <property type="match status" value="1"/>
</dbReference>
<evidence type="ECO:0000256" key="11">
    <source>
        <dbReference type="ARBA" id="ARBA00023152"/>
    </source>
</evidence>
<evidence type="ECO:0000256" key="9">
    <source>
        <dbReference type="ARBA" id="ARBA00022777"/>
    </source>
</evidence>
<dbReference type="GO" id="GO:0043531">
    <property type="term" value="F:ADP binding"/>
    <property type="evidence" value="ECO:0007669"/>
    <property type="project" value="TreeGrafter"/>
</dbReference>
<keyword evidence="10 12" id="KW-0067">ATP-binding</keyword>
<feature type="binding site" evidence="12 14">
    <location>
        <begin position="364"/>
        <end position="367"/>
    </location>
    <ligand>
        <name>ATP</name>
        <dbReference type="ChEBI" id="CHEBI:30616"/>
    </ligand>
</feature>
<comment type="subunit">
    <text evidence="4 12">Monomer.</text>
</comment>
<accession>A0A4Q7YRY3</accession>